<dbReference type="EMBL" id="SSTE01000850">
    <property type="protein sequence ID" value="KAA0066601.1"/>
    <property type="molecule type" value="Genomic_DNA"/>
</dbReference>
<proteinExistence type="predicted"/>
<dbReference type="EMBL" id="SSTD01009418">
    <property type="protein sequence ID" value="TYK14216.1"/>
    <property type="molecule type" value="Genomic_DNA"/>
</dbReference>
<dbReference type="Proteomes" id="UP000321947">
    <property type="component" value="Unassembled WGS sequence"/>
</dbReference>
<evidence type="ECO:0000313" key="4">
    <source>
        <dbReference type="Proteomes" id="UP000321947"/>
    </source>
</evidence>
<reference evidence="3 4" key="1">
    <citation type="submission" date="2019-08" db="EMBL/GenBank/DDBJ databases">
        <title>Draft genome sequences of two oriental melons (Cucumis melo L. var makuwa).</title>
        <authorList>
            <person name="Kwon S.-Y."/>
        </authorList>
    </citation>
    <scope>NUCLEOTIDE SEQUENCE [LARGE SCALE GENOMIC DNA]</scope>
    <source>
        <strain evidence="4">cv. Chang Bougi</strain>
        <strain evidence="3">cv. SW 3</strain>
        <tissue evidence="2">Leaf</tissue>
    </source>
</reference>
<sequence length="79" mass="9249">MLVHNYVLFKMDANEIITDMSLPKTWEAKVTTIQEAKDLIKLPLKELTGSLMTYEIIMKEHLEDEFKKKKSIKDCFRGS</sequence>
<comment type="caution">
    <text evidence="2">The sequence shown here is derived from an EMBL/GenBank/DDBJ whole genome shotgun (WGS) entry which is preliminary data.</text>
</comment>
<dbReference type="AlphaFoldDB" id="A0A5D3CUY4"/>
<accession>A0A5D3CUY4</accession>
<evidence type="ECO:0000313" key="2">
    <source>
        <dbReference type="EMBL" id="TYK14216.1"/>
    </source>
</evidence>
<gene>
    <name evidence="2" type="ORF">E5676_scaffold5G00420</name>
    <name evidence="1" type="ORF">E6C27_scaffold979G00080</name>
</gene>
<evidence type="ECO:0000313" key="3">
    <source>
        <dbReference type="Proteomes" id="UP000321393"/>
    </source>
</evidence>
<protein>
    <submittedName>
        <fullName evidence="2">UBN2 domain-containing protein</fullName>
    </submittedName>
</protein>
<dbReference type="OrthoDB" id="1000712at2759"/>
<dbReference type="Proteomes" id="UP000321393">
    <property type="component" value="Unassembled WGS sequence"/>
</dbReference>
<evidence type="ECO:0000313" key="1">
    <source>
        <dbReference type="EMBL" id="KAA0066601.1"/>
    </source>
</evidence>
<name>A0A5D3CUY4_CUCMM</name>
<organism evidence="2 4">
    <name type="scientific">Cucumis melo var. makuwa</name>
    <name type="common">Oriental melon</name>
    <dbReference type="NCBI Taxonomy" id="1194695"/>
    <lineage>
        <taxon>Eukaryota</taxon>
        <taxon>Viridiplantae</taxon>
        <taxon>Streptophyta</taxon>
        <taxon>Embryophyta</taxon>
        <taxon>Tracheophyta</taxon>
        <taxon>Spermatophyta</taxon>
        <taxon>Magnoliopsida</taxon>
        <taxon>eudicotyledons</taxon>
        <taxon>Gunneridae</taxon>
        <taxon>Pentapetalae</taxon>
        <taxon>rosids</taxon>
        <taxon>fabids</taxon>
        <taxon>Cucurbitales</taxon>
        <taxon>Cucurbitaceae</taxon>
        <taxon>Benincaseae</taxon>
        <taxon>Cucumis</taxon>
    </lineage>
</organism>